<dbReference type="InterPro" id="IPR045165">
    <property type="entry name" value="Nitrobindin"/>
</dbReference>
<keyword evidence="1" id="KW-0245">EGF-like domain</keyword>
<dbReference type="EMBL" id="UYYG01001150">
    <property type="protein sequence ID" value="VDN54584.1"/>
    <property type="molecule type" value="Genomic_DNA"/>
</dbReference>
<reference evidence="4 6" key="2">
    <citation type="submission" date="2018-11" db="EMBL/GenBank/DDBJ databases">
        <authorList>
            <consortium name="Pathogen Informatics"/>
        </authorList>
    </citation>
    <scope>NUCLEOTIDE SEQUENCE [LARGE SCALE GENOMIC DNA]</scope>
</reference>
<dbReference type="PROSITE" id="PS51670">
    <property type="entry name" value="SHKT"/>
    <property type="match status" value="1"/>
</dbReference>
<feature type="domain" description="ShKT" evidence="3">
    <location>
        <begin position="58"/>
        <end position="95"/>
    </location>
</feature>
<organism evidence="5 7">
    <name type="scientific">Dracunculus medinensis</name>
    <name type="common">Guinea worm</name>
    <dbReference type="NCBI Taxonomy" id="318479"/>
    <lineage>
        <taxon>Eukaryota</taxon>
        <taxon>Metazoa</taxon>
        <taxon>Ecdysozoa</taxon>
        <taxon>Nematoda</taxon>
        <taxon>Chromadorea</taxon>
        <taxon>Rhabditida</taxon>
        <taxon>Spirurina</taxon>
        <taxon>Dracunculoidea</taxon>
        <taxon>Dracunculidae</taxon>
        <taxon>Dracunculus</taxon>
    </lineage>
</organism>
<dbReference type="SUPFAM" id="SSF50814">
    <property type="entry name" value="Lipocalins"/>
    <property type="match status" value="1"/>
</dbReference>
<dbReference type="Pfam" id="PF08768">
    <property type="entry name" value="THAP4_heme-bd"/>
    <property type="match status" value="1"/>
</dbReference>
<gene>
    <name evidence="4" type="ORF">DME_LOCUS4557</name>
</gene>
<dbReference type="InterPro" id="IPR003582">
    <property type="entry name" value="ShKT_dom"/>
</dbReference>
<reference evidence="7" key="1">
    <citation type="submission" date="2017-02" db="UniProtKB">
        <authorList>
            <consortium name="WormBaseParasite"/>
        </authorList>
    </citation>
    <scope>IDENTIFICATION</scope>
</reference>
<dbReference type="PROSITE" id="PS00022">
    <property type="entry name" value="EGF_1"/>
    <property type="match status" value="1"/>
</dbReference>
<feature type="domain" description="EGF-like" evidence="2">
    <location>
        <begin position="16"/>
        <end position="55"/>
    </location>
</feature>
<dbReference type="InterPro" id="IPR000742">
    <property type="entry name" value="EGF"/>
</dbReference>
<dbReference type="AlphaFoldDB" id="A0A0N4U0V1"/>
<dbReference type="InterPro" id="IPR012674">
    <property type="entry name" value="Calycin"/>
</dbReference>
<name>A0A0N4U0V1_DRAME</name>
<accession>A0A0N4U0V1</accession>
<dbReference type="PANTHER" id="PTHR15854:SF17">
    <property type="entry name" value="SHKT DOMAIN-CONTAINING PROTEIN"/>
    <property type="match status" value="1"/>
</dbReference>
<dbReference type="PANTHER" id="PTHR15854">
    <property type="entry name" value="THAP4 PROTEIN"/>
    <property type="match status" value="1"/>
</dbReference>
<evidence type="ECO:0000256" key="1">
    <source>
        <dbReference type="PROSITE-ProRule" id="PRU00076"/>
    </source>
</evidence>
<sequence>MMDQKRREVQTCASEVVHLCDPEVQYSCGLEGVCIKKLTGNRCKCPRGFMGLQCKRPCQDIYLSCDRWKSENRCDWARPILPFFEDNCAETCGKCQSNGRKLKLALPPILEPISWIIGRWETQTKSGERFPFPLSGPYREILDITIAEVPSFDRPPVNISILATALDGSDEHNELGFMTGKPFHEETGFVEFDKPKNGPDLVGIEMVSNTGAITIEEGILKHGEILLRLNYKKHPFSNSKSVKESRRILSLEDSNHLVEKAYVQDEAGVVRKWTKKYRRTADYLSLY</sequence>
<dbReference type="OrthoDB" id="58529at2759"/>
<dbReference type="SUPFAM" id="SSF57196">
    <property type="entry name" value="EGF/Laminin"/>
    <property type="match status" value="1"/>
</dbReference>
<dbReference type="InterPro" id="IPR014878">
    <property type="entry name" value="THAP4-like_heme-bd"/>
</dbReference>
<keyword evidence="6" id="KW-1185">Reference proteome</keyword>
<protein>
    <submittedName>
        <fullName evidence="7">ShKT domain-containing protein</fullName>
    </submittedName>
</protein>
<evidence type="ECO:0000313" key="6">
    <source>
        <dbReference type="Proteomes" id="UP000274756"/>
    </source>
</evidence>
<evidence type="ECO:0000259" key="3">
    <source>
        <dbReference type="PROSITE" id="PS51670"/>
    </source>
</evidence>
<dbReference type="Proteomes" id="UP000274756">
    <property type="component" value="Unassembled WGS sequence"/>
</dbReference>
<dbReference type="Gene3D" id="2.40.128.20">
    <property type="match status" value="1"/>
</dbReference>
<feature type="disulfide bond" evidence="1">
    <location>
        <begin position="45"/>
        <end position="54"/>
    </location>
</feature>
<dbReference type="WBParaSite" id="DME_0000019701-mRNA-1">
    <property type="protein sequence ID" value="DME_0000019701-mRNA-1"/>
    <property type="gene ID" value="DME_0000019701"/>
</dbReference>
<dbReference type="Proteomes" id="UP000038040">
    <property type="component" value="Unplaced"/>
</dbReference>
<evidence type="ECO:0000313" key="4">
    <source>
        <dbReference type="EMBL" id="VDN54584.1"/>
    </source>
</evidence>
<evidence type="ECO:0000259" key="2">
    <source>
        <dbReference type="PROSITE" id="PS50026"/>
    </source>
</evidence>
<evidence type="ECO:0000313" key="7">
    <source>
        <dbReference type="WBParaSite" id="DME_0000019701-mRNA-1"/>
    </source>
</evidence>
<keyword evidence="1" id="KW-1015">Disulfide bond</keyword>
<dbReference type="PROSITE" id="PS50026">
    <property type="entry name" value="EGF_3"/>
    <property type="match status" value="1"/>
</dbReference>
<evidence type="ECO:0000313" key="5">
    <source>
        <dbReference type="Proteomes" id="UP000038040"/>
    </source>
</evidence>
<dbReference type="SMART" id="SM00254">
    <property type="entry name" value="ShKT"/>
    <property type="match status" value="1"/>
</dbReference>
<dbReference type="Pfam" id="PF01549">
    <property type="entry name" value="ShK"/>
    <property type="match status" value="1"/>
</dbReference>
<comment type="caution">
    <text evidence="1">Lacks conserved residue(s) required for the propagation of feature annotation.</text>
</comment>
<proteinExistence type="predicted"/>